<dbReference type="RefSeq" id="XP_037223658.1">
    <property type="nucleotide sequence ID" value="XM_037360773.1"/>
</dbReference>
<accession>A0A8H6T3A7</accession>
<name>A0A8H6T3A7_9AGAR</name>
<feature type="compositionally biased region" description="Low complexity" evidence="1">
    <location>
        <begin position="149"/>
        <end position="161"/>
    </location>
</feature>
<sequence length="348" mass="36769">MAPPVVVYVVVAVSVVGAALAFKEFVYEPHIAPRVERWAEEFVSKRKAKKAAKQRTREAVPVPGSSAGTETGKVGEGRRSMTVTDLDTKNTYELETMVAHEVSQWREQVQGVSTLRQRRPASALDESNVIIPYDPMAPTHVLFDDSLSVGSPGSSISSRVPTPLSNSTLSNQSFRTPPPPVAFQAPPTPDPSVHPSSPAPSHNPFEDGSATSEPFSSPAHVPSLSLSHPVDLAADAEHDLELLSAPSSSAPSDSSRPVSPSAFSESAFSTTDEQVFHSFTMSPSMTLGSTNVMPGGPSFRVPASPAVNSLGMSSGSDIGDDELERWSNAGSDITGSESSWTSAGVRSR</sequence>
<protein>
    <submittedName>
        <fullName evidence="2">Uncharacterized protein</fullName>
    </submittedName>
</protein>
<dbReference type="Proteomes" id="UP000636479">
    <property type="component" value="Unassembled WGS sequence"/>
</dbReference>
<dbReference type="OrthoDB" id="3246206at2759"/>
<gene>
    <name evidence="2" type="ORF">MIND_00394500</name>
</gene>
<feature type="region of interest" description="Disordered" evidence="1">
    <location>
        <begin position="310"/>
        <end position="348"/>
    </location>
</feature>
<comment type="caution">
    <text evidence="2">The sequence shown here is derived from an EMBL/GenBank/DDBJ whole genome shotgun (WGS) entry which is preliminary data.</text>
</comment>
<dbReference type="EMBL" id="JACAZF010000003">
    <property type="protein sequence ID" value="KAF7310208.1"/>
    <property type="molecule type" value="Genomic_DNA"/>
</dbReference>
<evidence type="ECO:0000313" key="2">
    <source>
        <dbReference type="EMBL" id="KAF7310208.1"/>
    </source>
</evidence>
<dbReference type="AlphaFoldDB" id="A0A8H6T3A7"/>
<feature type="region of interest" description="Disordered" evidence="1">
    <location>
        <begin position="244"/>
        <end position="266"/>
    </location>
</feature>
<feature type="compositionally biased region" description="Polar residues" evidence="1">
    <location>
        <begin position="163"/>
        <end position="175"/>
    </location>
</feature>
<feature type="compositionally biased region" description="Pro residues" evidence="1">
    <location>
        <begin position="176"/>
        <end position="192"/>
    </location>
</feature>
<dbReference type="GeneID" id="59343289"/>
<feature type="compositionally biased region" description="Polar residues" evidence="1">
    <location>
        <begin position="328"/>
        <end position="348"/>
    </location>
</feature>
<feature type="region of interest" description="Disordered" evidence="1">
    <location>
        <begin position="149"/>
        <end position="223"/>
    </location>
</feature>
<proteinExistence type="predicted"/>
<keyword evidence="3" id="KW-1185">Reference proteome</keyword>
<reference evidence="2" key="1">
    <citation type="submission" date="2020-05" db="EMBL/GenBank/DDBJ databases">
        <title>Mycena genomes resolve the evolution of fungal bioluminescence.</title>
        <authorList>
            <person name="Tsai I.J."/>
        </authorList>
    </citation>
    <scope>NUCLEOTIDE SEQUENCE</scope>
    <source>
        <strain evidence="2">171206Taipei</strain>
    </source>
</reference>
<feature type="region of interest" description="Disordered" evidence="1">
    <location>
        <begin position="53"/>
        <end position="77"/>
    </location>
</feature>
<evidence type="ECO:0000313" key="3">
    <source>
        <dbReference type="Proteomes" id="UP000636479"/>
    </source>
</evidence>
<evidence type="ECO:0000256" key="1">
    <source>
        <dbReference type="SAM" id="MobiDB-lite"/>
    </source>
</evidence>
<feature type="compositionally biased region" description="Low complexity" evidence="1">
    <location>
        <begin position="193"/>
        <end position="203"/>
    </location>
</feature>
<organism evidence="2 3">
    <name type="scientific">Mycena indigotica</name>
    <dbReference type="NCBI Taxonomy" id="2126181"/>
    <lineage>
        <taxon>Eukaryota</taxon>
        <taxon>Fungi</taxon>
        <taxon>Dikarya</taxon>
        <taxon>Basidiomycota</taxon>
        <taxon>Agaricomycotina</taxon>
        <taxon>Agaricomycetes</taxon>
        <taxon>Agaricomycetidae</taxon>
        <taxon>Agaricales</taxon>
        <taxon>Marasmiineae</taxon>
        <taxon>Mycenaceae</taxon>
        <taxon>Mycena</taxon>
    </lineage>
</organism>